<reference evidence="1 2" key="1">
    <citation type="submission" date="2019-07" db="EMBL/GenBank/DDBJ databases">
        <title>Whole genome shotgun sequence of Halomonas halophila NBRC 102604.</title>
        <authorList>
            <person name="Hosoyama A."/>
            <person name="Uohara A."/>
            <person name="Ohji S."/>
            <person name="Ichikawa N."/>
        </authorList>
    </citation>
    <scope>NUCLEOTIDE SEQUENCE [LARGE SCALE GENOMIC DNA]</scope>
    <source>
        <strain evidence="1 2">NBRC 102604</strain>
    </source>
</reference>
<sequence length="64" mass="7555">MRITIDDIRRHHCARGAKRWFEQHGLDFRRFLKEGIDAEAFIASGDLRARQIVDAKRKEMNDGE</sequence>
<protein>
    <submittedName>
        <fullName evidence="1">Uncharacterized protein</fullName>
    </submittedName>
</protein>
<dbReference type="RefSeq" id="WP_146907308.1">
    <property type="nucleotide sequence ID" value="NZ_BJUS01000001.1"/>
</dbReference>
<evidence type="ECO:0000313" key="2">
    <source>
        <dbReference type="Proteomes" id="UP000321121"/>
    </source>
</evidence>
<accession>A0ABQ0TZN0</accession>
<proteinExistence type="predicted"/>
<keyword evidence="2" id="KW-1185">Reference proteome</keyword>
<dbReference type="Proteomes" id="UP000321121">
    <property type="component" value="Unassembled WGS sequence"/>
</dbReference>
<dbReference type="EMBL" id="BJUS01000001">
    <property type="protein sequence ID" value="GEK71606.1"/>
    <property type="molecule type" value="Genomic_DNA"/>
</dbReference>
<name>A0ABQ0TZN0_9GAMM</name>
<gene>
    <name evidence="1" type="ORF">HHA04nite_01500</name>
</gene>
<comment type="caution">
    <text evidence="1">The sequence shown here is derived from an EMBL/GenBank/DDBJ whole genome shotgun (WGS) entry which is preliminary data.</text>
</comment>
<evidence type="ECO:0000313" key="1">
    <source>
        <dbReference type="EMBL" id="GEK71606.1"/>
    </source>
</evidence>
<organism evidence="1 2">
    <name type="scientific">Halomonas halophila</name>
    <dbReference type="NCBI Taxonomy" id="29573"/>
    <lineage>
        <taxon>Bacteria</taxon>
        <taxon>Pseudomonadati</taxon>
        <taxon>Pseudomonadota</taxon>
        <taxon>Gammaproteobacteria</taxon>
        <taxon>Oceanospirillales</taxon>
        <taxon>Halomonadaceae</taxon>
        <taxon>Halomonas</taxon>
    </lineage>
</organism>